<dbReference type="AlphaFoldDB" id="A0AA38SKB7"/>
<reference evidence="2" key="1">
    <citation type="submission" date="2023-03" db="EMBL/GenBank/DDBJ databases">
        <title>Chromosome-scale reference genome and RAD-based genetic map of yellow starthistle (Centaurea solstitialis) reveal putative structural variation and QTLs associated with invader traits.</title>
        <authorList>
            <person name="Reatini B."/>
            <person name="Cang F.A."/>
            <person name="Jiang Q."/>
            <person name="Mckibben M.T.W."/>
            <person name="Barker M.S."/>
            <person name="Rieseberg L.H."/>
            <person name="Dlugosch K.M."/>
        </authorList>
    </citation>
    <scope>NUCLEOTIDE SEQUENCE</scope>
    <source>
        <strain evidence="2">CAN-66</strain>
        <tissue evidence="2">Leaf</tissue>
    </source>
</reference>
<proteinExistence type="predicted"/>
<evidence type="ECO:0008006" key="4">
    <source>
        <dbReference type="Google" id="ProtNLM"/>
    </source>
</evidence>
<sequence length="159" mass="17884">MVITLVGCVIHPTMFIIKLKESLHQHFEMKDMCLLHYFIGFKILRKPDGIYLCQEKYALEILSRTGLVNNKVASTSLAPKFSLTANDGSLLHDPTRYCKLVDTSKVQCSMVNISPPLPSLDFVPSLMLTRMGILLLVVLLPVIVSFLVALRYFGTKKNL</sequence>
<evidence type="ECO:0000313" key="2">
    <source>
        <dbReference type="EMBL" id="KAJ9543958.1"/>
    </source>
</evidence>
<dbReference type="Proteomes" id="UP001172457">
    <property type="component" value="Chromosome 6"/>
</dbReference>
<protein>
    <recommendedName>
        <fullName evidence="4">Reverse transcriptase Ty1/copia-type domain-containing protein</fullName>
    </recommendedName>
</protein>
<keyword evidence="1" id="KW-0812">Transmembrane</keyword>
<keyword evidence="3" id="KW-1185">Reference proteome</keyword>
<keyword evidence="1" id="KW-0472">Membrane</keyword>
<organism evidence="2 3">
    <name type="scientific">Centaurea solstitialis</name>
    <name type="common">yellow star-thistle</name>
    <dbReference type="NCBI Taxonomy" id="347529"/>
    <lineage>
        <taxon>Eukaryota</taxon>
        <taxon>Viridiplantae</taxon>
        <taxon>Streptophyta</taxon>
        <taxon>Embryophyta</taxon>
        <taxon>Tracheophyta</taxon>
        <taxon>Spermatophyta</taxon>
        <taxon>Magnoliopsida</taxon>
        <taxon>eudicotyledons</taxon>
        <taxon>Gunneridae</taxon>
        <taxon>Pentapetalae</taxon>
        <taxon>asterids</taxon>
        <taxon>campanulids</taxon>
        <taxon>Asterales</taxon>
        <taxon>Asteraceae</taxon>
        <taxon>Carduoideae</taxon>
        <taxon>Cardueae</taxon>
        <taxon>Centaureinae</taxon>
        <taxon>Centaurea</taxon>
    </lineage>
</organism>
<comment type="caution">
    <text evidence="2">The sequence shown here is derived from an EMBL/GenBank/DDBJ whole genome shotgun (WGS) entry which is preliminary data.</text>
</comment>
<name>A0AA38SKB7_9ASTR</name>
<keyword evidence="1" id="KW-1133">Transmembrane helix</keyword>
<feature type="transmembrane region" description="Helical" evidence="1">
    <location>
        <begin position="133"/>
        <end position="153"/>
    </location>
</feature>
<dbReference type="EMBL" id="JARYMX010000006">
    <property type="protein sequence ID" value="KAJ9543958.1"/>
    <property type="molecule type" value="Genomic_DNA"/>
</dbReference>
<accession>A0AA38SKB7</accession>
<evidence type="ECO:0000256" key="1">
    <source>
        <dbReference type="SAM" id="Phobius"/>
    </source>
</evidence>
<evidence type="ECO:0000313" key="3">
    <source>
        <dbReference type="Proteomes" id="UP001172457"/>
    </source>
</evidence>
<gene>
    <name evidence="2" type="ORF">OSB04_023665</name>
</gene>